<reference evidence="1" key="2">
    <citation type="journal article" date="2015" name="Fish Shellfish Immunol.">
        <title>Early steps in the European eel (Anguilla anguilla)-Vibrio vulnificus interaction in the gills: Role of the RtxA13 toxin.</title>
        <authorList>
            <person name="Callol A."/>
            <person name="Pajuelo D."/>
            <person name="Ebbesson L."/>
            <person name="Teles M."/>
            <person name="MacKenzie S."/>
            <person name="Amaro C."/>
        </authorList>
    </citation>
    <scope>NUCLEOTIDE SEQUENCE</scope>
</reference>
<dbReference type="AlphaFoldDB" id="A0A0E9WAX4"/>
<name>A0A0E9WAX4_ANGAN</name>
<reference evidence="1" key="1">
    <citation type="submission" date="2014-11" db="EMBL/GenBank/DDBJ databases">
        <authorList>
            <person name="Amaro Gonzalez C."/>
        </authorList>
    </citation>
    <scope>NUCLEOTIDE SEQUENCE</scope>
</reference>
<sequence>MHDIKVHRNENHVSLLITSMASYHAIVYKSFIQVYKSGLTNWMMIYVTDLHLLNKKEYIYILMTVSFHSAGKCLTKMSLIFLWPACFVLQKYDTFTIRRQCS</sequence>
<protein>
    <submittedName>
        <fullName evidence="1">Uncharacterized protein</fullName>
    </submittedName>
</protein>
<dbReference type="EMBL" id="GBXM01021141">
    <property type="protein sequence ID" value="JAH87436.1"/>
    <property type="molecule type" value="Transcribed_RNA"/>
</dbReference>
<organism evidence="1">
    <name type="scientific">Anguilla anguilla</name>
    <name type="common">European freshwater eel</name>
    <name type="synonym">Muraena anguilla</name>
    <dbReference type="NCBI Taxonomy" id="7936"/>
    <lineage>
        <taxon>Eukaryota</taxon>
        <taxon>Metazoa</taxon>
        <taxon>Chordata</taxon>
        <taxon>Craniata</taxon>
        <taxon>Vertebrata</taxon>
        <taxon>Euteleostomi</taxon>
        <taxon>Actinopterygii</taxon>
        <taxon>Neopterygii</taxon>
        <taxon>Teleostei</taxon>
        <taxon>Anguilliformes</taxon>
        <taxon>Anguillidae</taxon>
        <taxon>Anguilla</taxon>
    </lineage>
</organism>
<accession>A0A0E9WAX4</accession>
<proteinExistence type="predicted"/>
<evidence type="ECO:0000313" key="1">
    <source>
        <dbReference type="EMBL" id="JAH87436.1"/>
    </source>
</evidence>